<evidence type="ECO:0000313" key="4">
    <source>
        <dbReference type="Proteomes" id="UP001195914"/>
    </source>
</evidence>
<keyword evidence="4" id="KW-1185">Reference proteome</keyword>
<feature type="region of interest" description="Disordered" evidence="1">
    <location>
        <begin position="171"/>
        <end position="204"/>
    </location>
</feature>
<sequence length="204" mass="23147">MRLLLLVLWIFVNAFAVERRDNSLLSSFVRYVAQRSTYKQGDQEYARVTQAPVVKVHLHKVMLPTALHSSLKSDLGGASEVEHENSRSRNDIAAINESLDELETLSGVPLQRFNSHNYSEREFQAAFPTQSGVRRHYTGIMNNPIGLSDYAMLSAGPMSNRPNGYIFSERRKRKPSELEMQDAERVHVPNFPDRGDSPIEPMMA</sequence>
<dbReference type="EMBL" id="JAHBMH010000003">
    <property type="protein sequence ID" value="KAK1940222.1"/>
    <property type="molecule type" value="Genomic_DNA"/>
</dbReference>
<reference evidence="3" key="2">
    <citation type="submission" date="2021-05" db="EMBL/GenBank/DDBJ databases">
        <authorList>
            <person name="Pain A."/>
        </authorList>
    </citation>
    <scope>NUCLEOTIDE SEQUENCE</scope>
    <source>
        <strain evidence="3">1802A</strain>
    </source>
</reference>
<feature type="compositionally biased region" description="Basic and acidic residues" evidence="1">
    <location>
        <begin position="182"/>
        <end position="197"/>
    </location>
</feature>
<reference evidence="3" key="1">
    <citation type="journal article" date="2014" name="Nucleic Acids Res.">
        <title>The evolutionary dynamics of variant antigen genes in Babesia reveal a history of genomic innovation underlying host-parasite interaction.</title>
        <authorList>
            <person name="Jackson A.P."/>
            <person name="Otto T.D."/>
            <person name="Darby A."/>
            <person name="Ramaprasad A."/>
            <person name="Xia D."/>
            <person name="Echaide I.E."/>
            <person name="Farber M."/>
            <person name="Gahlot S."/>
            <person name="Gamble J."/>
            <person name="Gupta D."/>
            <person name="Gupta Y."/>
            <person name="Jackson L."/>
            <person name="Malandrin L."/>
            <person name="Malas T.B."/>
            <person name="Moussa E."/>
            <person name="Nair M."/>
            <person name="Reid A.J."/>
            <person name="Sanders M."/>
            <person name="Sharma J."/>
            <person name="Tracey A."/>
            <person name="Quail M.A."/>
            <person name="Weir W."/>
            <person name="Wastling J.M."/>
            <person name="Hall N."/>
            <person name="Willadsen P."/>
            <person name="Lingelbach K."/>
            <person name="Shiels B."/>
            <person name="Tait A."/>
            <person name="Berriman M."/>
            <person name="Allred D.R."/>
            <person name="Pain A."/>
        </authorList>
    </citation>
    <scope>NUCLEOTIDE SEQUENCE</scope>
    <source>
        <strain evidence="3">1802A</strain>
    </source>
</reference>
<name>A0AAD9LLP5_BABDI</name>
<comment type="caution">
    <text evidence="3">The sequence shown here is derived from an EMBL/GenBank/DDBJ whole genome shotgun (WGS) entry which is preliminary data.</text>
</comment>
<dbReference type="Proteomes" id="UP001195914">
    <property type="component" value="Unassembled WGS sequence"/>
</dbReference>
<keyword evidence="2" id="KW-0732">Signal</keyword>
<evidence type="ECO:0000313" key="3">
    <source>
        <dbReference type="EMBL" id="KAK1940222.1"/>
    </source>
</evidence>
<dbReference type="AlphaFoldDB" id="A0AAD9LLP5"/>
<organism evidence="3 4">
    <name type="scientific">Babesia divergens</name>
    <dbReference type="NCBI Taxonomy" id="32595"/>
    <lineage>
        <taxon>Eukaryota</taxon>
        <taxon>Sar</taxon>
        <taxon>Alveolata</taxon>
        <taxon>Apicomplexa</taxon>
        <taxon>Aconoidasida</taxon>
        <taxon>Piroplasmida</taxon>
        <taxon>Babesiidae</taxon>
        <taxon>Babesia</taxon>
    </lineage>
</organism>
<evidence type="ECO:0000256" key="2">
    <source>
        <dbReference type="SAM" id="SignalP"/>
    </source>
</evidence>
<feature type="chain" id="PRO_5041979613" evidence="2">
    <location>
        <begin position="17"/>
        <end position="204"/>
    </location>
</feature>
<proteinExistence type="predicted"/>
<protein>
    <submittedName>
        <fullName evidence="3">Uncharacterized protein</fullName>
    </submittedName>
</protein>
<accession>A0AAD9LLP5</accession>
<evidence type="ECO:0000256" key="1">
    <source>
        <dbReference type="SAM" id="MobiDB-lite"/>
    </source>
</evidence>
<feature type="signal peptide" evidence="2">
    <location>
        <begin position="1"/>
        <end position="16"/>
    </location>
</feature>
<gene>
    <name evidence="3" type="ORF">X943_000275</name>
</gene>